<accession>A0A0H3G154</accession>
<dbReference type="EC" id="2.5.1.-" evidence="3"/>
<keyword evidence="2 3" id="KW-0663">Pyridoxal phosphate</keyword>
<evidence type="ECO:0000256" key="5">
    <source>
        <dbReference type="RuleBase" id="RU362118"/>
    </source>
</evidence>
<comment type="catalytic activity">
    <reaction evidence="3">
        <text>O-succinyl-L-homoserine + hydrogen sulfide = L-homocysteine + succinate</text>
        <dbReference type="Rhea" id="RHEA:27826"/>
        <dbReference type="ChEBI" id="CHEBI:29919"/>
        <dbReference type="ChEBI" id="CHEBI:30031"/>
        <dbReference type="ChEBI" id="CHEBI:57661"/>
        <dbReference type="ChEBI" id="CHEBI:58199"/>
    </reaction>
</comment>
<sequence length="402" mass="44208">MKRHTGLDRNITRKWRPATQAIRGGLVRSEFGETSEALFLTSGYSYERAEDAAERFAGEQEGMIYSRMQSPTVMMLEEKLALIEGAETSRTMSTGMAAMTSVLLSALSAGDHFVIGRVAFGSCRWLSDSLLPRFGITATVVDGADVQQWKDAIQPNTKLFFFETPTNPTLELVDIEAVCNIAKEAGILTVVDNAFCTPVIQKPMDFGVDVVAYSATKMMDGQGRVLAGSVAGSNKFVNETLLPFIRNTGPNLSPFNAWVVMKGLETLELRSIRQSENAQILAEFLEKRIPRVSYPGLKSHPQYALAKKQMKTGGTVLALFLGKDRQQALSLLNNLELIDISNNLGDTRSLMTHPCSTTHSGVAEKERLAMGITEDMLRFSVGLEDVEDLKEDLDQALRKIGL</sequence>
<keyword evidence="6" id="KW-0456">Lyase</keyword>
<dbReference type="InterPro" id="IPR015422">
    <property type="entry name" value="PyrdxlP-dep_Trfase_small"/>
</dbReference>
<gene>
    <name evidence="3" type="primary">metZ</name>
    <name evidence="6" type="ordered locus">Zmob_0604</name>
</gene>
<dbReference type="eggNOG" id="COG0626">
    <property type="taxonomic scope" value="Bacteria"/>
</dbReference>
<feature type="modified residue" description="N6-(pyridoxal phosphate)lysine" evidence="3 4">
    <location>
        <position position="217"/>
    </location>
</feature>
<dbReference type="SUPFAM" id="SSF53383">
    <property type="entry name" value="PLP-dependent transferases"/>
    <property type="match status" value="1"/>
</dbReference>
<dbReference type="Proteomes" id="UP000001494">
    <property type="component" value="Chromosome"/>
</dbReference>
<dbReference type="UniPathway" id="UPA00051">
    <property type="reaction ID" value="UER00449"/>
</dbReference>
<dbReference type="InterPro" id="IPR000277">
    <property type="entry name" value="Cys/Met-Metab_PyrdxlP-dep_enz"/>
</dbReference>
<dbReference type="HOGENOM" id="CLU_018986_2_0_5"/>
<name>A0A0H3G154_ZYMMA</name>
<dbReference type="GO" id="GO:0016765">
    <property type="term" value="F:transferase activity, transferring alkyl or aryl (other than methyl) groups"/>
    <property type="evidence" value="ECO:0007669"/>
    <property type="project" value="UniProtKB-UniRule"/>
</dbReference>
<dbReference type="InterPro" id="IPR006234">
    <property type="entry name" value="O-succ-hSer_sulfhydrylase"/>
</dbReference>
<dbReference type="PANTHER" id="PTHR11808:SF80">
    <property type="entry name" value="CYSTATHIONINE GAMMA-LYASE"/>
    <property type="match status" value="1"/>
</dbReference>
<evidence type="ECO:0000256" key="4">
    <source>
        <dbReference type="PIRSR" id="PIRSR001434-2"/>
    </source>
</evidence>
<dbReference type="Gene3D" id="3.90.1150.10">
    <property type="entry name" value="Aspartate Aminotransferase, domain 1"/>
    <property type="match status" value="1"/>
</dbReference>
<evidence type="ECO:0000256" key="1">
    <source>
        <dbReference type="ARBA" id="ARBA00001933"/>
    </source>
</evidence>
<dbReference type="HAMAP" id="MF_02056">
    <property type="entry name" value="MetZ"/>
    <property type="match status" value="1"/>
</dbReference>
<dbReference type="OrthoDB" id="9805807at2"/>
<dbReference type="GO" id="GO:0019346">
    <property type="term" value="P:transsulfuration"/>
    <property type="evidence" value="ECO:0007669"/>
    <property type="project" value="InterPro"/>
</dbReference>
<evidence type="ECO:0000313" key="6">
    <source>
        <dbReference type="EMBL" id="AEH62448.1"/>
    </source>
</evidence>
<dbReference type="PANTHER" id="PTHR11808">
    <property type="entry name" value="TRANS-SULFURATION ENZYME FAMILY MEMBER"/>
    <property type="match status" value="1"/>
</dbReference>
<comment type="similarity">
    <text evidence="3">Belongs to the trans-sulfuration enzymes family. MetZ subfamily.</text>
</comment>
<dbReference type="InterPro" id="IPR015421">
    <property type="entry name" value="PyrdxlP-dep_Trfase_major"/>
</dbReference>
<comment type="function">
    <text evidence="3">Catalyzes the formation of L-homocysteine from O-succinyl-L-homoserine (OSHS) and hydrogen sulfide.</text>
</comment>
<dbReference type="GO" id="GO:0005737">
    <property type="term" value="C:cytoplasm"/>
    <property type="evidence" value="ECO:0007669"/>
    <property type="project" value="TreeGrafter"/>
</dbReference>
<comment type="cofactor">
    <cofactor evidence="1 3 5">
        <name>pyridoxal 5'-phosphate</name>
        <dbReference type="ChEBI" id="CHEBI:597326"/>
    </cofactor>
</comment>
<comment type="subunit">
    <text evidence="3">Homotetramer.</text>
</comment>
<organism evidence="6 7">
    <name type="scientific">Zymomonas mobilis subsp. mobilis (strain ATCC 10988 / DSM 424 / LMG 404 / NCIMB 8938 / NRRL B-806 / ZM1)</name>
    <dbReference type="NCBI Taxonomy" id="555217"/>
    <lineage>
        <taxon>Bacteria</taxon>
        <taxon>Pseudomonadati</taxon>
        <taxon>Pseudomonadota</taxon>
        <taxon>Alphaproteobacteria</taxon>
        <taxon>Sphingomonadales</taxon>
        <taxon>Zymomonadaceae</taxon>
        <taxon>Zymomonas</taxon>
    </lineage>
</organism>
<dbReference type="GO" id="GO:0016846">
    <property type="term" value="F:carbon-sulfur lyase activity"/>
    <property type="evidence" value="ECO:0007669"/>
    <property type="project" value="TreeGrafter"/>
</dbReference>
<dbReference type="EMBL" id="CP002850">
    <property type="protein sequence ID" value="AEH62448.1"/>
    <property type="molecule type" value="Genomic_DNA"/>
</dbReference>
<dbReference type="Pfam" id="PF01053">
    <property type="entry name" value="Cys_Met_Meta_PP"/>
    <property type="match status" value="1"/>
</dbReference>
<keyword evidence="3" id="KW-0486">Methionine biosynthesis</keyword>
<comment type="pathway">
    <text evidence="3">Amino-acid biosynthesis; L-methionine biosynthesis via de novo pathway; L-homocysteine from O-succinyl-L-homoserine: step 1/1.</text>
</comment>
<evidence type="ECO:0000313" key="7">
    <source>
        <dbReference type="Proteomes" id="UP000001494"/>
    </source>
</evidence>
<dbReference type="GO" id="GO:0071266">
    <property type="term" value="P:'de novo' L-methionine biosynthetic process"/>
    <property type="evidence" value="ECO:0007669"/>
    <property type="project" value="UniProtKB-UniRule"/>
</dbReference>
<reference evidence="6 7" key="1">
    <citation type="journal article" date="2011" name="J. Bacteriol.">
        <title>Genome sequence of the ethanol-producing Zymomonas mobilis subsp. mobilis lectotype strain ATCC 10988.</title>
        <authorList>
            <person name="Pappas K.M."/>
            <person name="Kouvelis V.N."/>
            <person name="Saunders E."/>
            <person name="Brettin T.S."/>
            <person name="Bruce D."/>
            <person name="Detter C."/>
            <person name="Balakireva M."/>
            <person name="Han C.S."/>
            <person name="Savvakis G."/>
            <person name="Kyrpides N.C."/>
            <person name="Typas M.A."/>
        </authorList>
    </citation>
    <scope>NUCLEOTIDE SEQUENCE [LARGE SCALE GENOMIC DNA]</scope>
    <source>
        <strain evidence="7">ATCC 10988 / DSM 424 / CCUG 17860 / LMG 404 / NCIMB 8938 / NRRL B-806 / ZM1</strain>
    </source>
</reference>
<dbReference type="RefSeq" id="WP_014500613.1">
    <property type="nucleotide sequence ID" value="NC_017262.1"/>
</dbReference>
<keyword evidence="3" id="KW-0028">Amino-acid biosynthesis</keyword>
<dbReference type="GO" id="GO:0071268">
    <property type="term" value="P:homocysteine biosynthetic process"/>
    <property type="evidence" value="ECO:0007669"/>
    <property type="project" value="InterPro"/>
</dbReference>
<keyword evidence="3" id="KW-0808">Transferase</keyword>
<dbReference type="FunFam" id="3.40.640.10:FF:000046">
    <property type="entry name" value="Cystathionine gamma-lyase"/>
    <property type="match status" value="1"/>
</dbReference>
<dbReference type="Gene3D" id="3.40.640.10">
    <property type="entry name" value="Type I PLP-dependent aspartate aminotransferase-like (Major domain)"/>
    <property type="match status" value="1"/>
</dbReference>
<dbReference type="GO" id="GO:0030170">
    <property type="term" value="F:pyridoxal phosphate binding"/>
    <property type="evidence" value="ECO:0007669"/>
    <property type="project" value="UniProtKB-UniRule"/>
</dbReference>
<protein>
    <recommendedName>
        <fullName evidence="3">O-succinylhomoserine sulfhydrylase</fullName>
        <shortName evidence="3">OSH sulfhydrylase</shortName>
        <shortName evidence="3">OSHS sulfhydrylase</shortName>
        <ecNumber evidence="3">2.5.1.-</ecNumber>
    </recommendedName>
</protein>
<proteinExistence type="inferred from homology"/>
<dbReference type="AlphaFoldDB" id="A0A0H3G154"/>
<evidence type="ECO:0000256" key="3">
    <source>
        <dbReference type="HAMAP-Rule" id="MF_02056"/>
    </source>
</evidence>
<dbReference type="PIRSF" id="PIRSF001434">
    <property type="entry name" value="CGS"/>
    <property type="match status" value="1"/>
</dbReference>
<dbReference type="KEGG" id="zmm:Zmob_0604"/>
<dbReference type="CDD" id="cd00614">
    <property type="entry name" value="CGS_like"/>
    <property type="match status" value="1"/>
</dbReference>
<evidence type="ECO:0000256" key="2">
    <source>
        <dbReference type="ARBA" id="ARBA00022898"/>
    </source>
</evidence>
<dbReference type="InterPro" id="IPR015424">
    <property type="entry name" value="PyrdxlP-dep_Trfase"/>
</dbReference>